<protein>
    <recommendedName>
        <fullName evidence="4">Hypervirulence associated protein TUDOR domain-containing protein</fullName>
    </recommendedName>
</protein>
<dbReference type="Proteomes" id="UP001302367">
    <property type="component" value="Chromosome 5"/>
</dbReference>
<proteinExistence type="predicted"/>
<accession>A0ABZ0NXT7</accession>
<evidence type="ECO:0000313" key="2">
    <source>
        <dbReference type="EMBL" id="WPB04331.1"/>
    </source>
</evidence>
<sequence>MGIVIRATVPITTALIRGQTIRLQYASETQNWRRPGLPKAGKDGFVKVMQKGDVHVPEGATTATMTHVEHSSPGDKIPHWTVVWRDAQGNYLETAHIYDTSEEDSETPEEQSAPEGEGAASASRT</sequence>
<feature type="region of interest" description="Disordered" evidence="1">
    <location>
        <begin position="97"/>
        <end position="125"/>
    </location>
</feature>
<dbReference type="RefSeq" id="XP_065459196.1">
    <property type="nucleotide sequence ID" value="XM_065603124.1"/>
</dbReference>
<name>A0ABZ0NXT7_CERBT</name>
<evidence type="ECO:0000313" key="3">
    <source>
        <dbReference type="Proteomes" id="UP001302367"/>
    </source>
</evidence>
<evidence type="ECO:0000256" key="1">
    <source>
        <dbReference type="SAM" id="MobiDB-lite"/>
    </source>
</evidence>
<reference evidence="2 3" key="1">
    <citation type="submission" date="2023-09" db="EMBL/GenBank/DDBJ databases">
        <title>Complete-Gapless Cercospora beticola genome.</title>
        <authorList>
            <person name="Wyatt N.A."/>
            <person name="Spanner R.E."/>
            <person name="Bolton M.D."/>
        </authorList>
    </citation>
    <scope>NUCLEOTIDE SEQUENCE [LARGE SCALE GENOMIC DNA]</scope>
    <source>
        <strain evidence="2">Cb09-40</strain>
    </source>
</reference>
<feature type="compositionally biased region" description="Low complexity" evidence="1">
    <location>
        <begin position="110"/>
        <end position="125"/>
    </location>
</feature>
<feature type="compositionally biased region" description="Acidic residues" evidence="1">
    <location>
        <begin position="100"/>
        <end position="109"/>
    </location>
</feature>
<gene>
    <name evidence="2" type="ORF">RHO25_008977</name>
</gene>
<evidence type="ECO:0008006" key="4">
    <source>
        <dbReference type="Google" id="ProtNLM"/>
    </source>
</evidence>
<dbReference type="GeneID" id="90644517"/>
<organism evidence="2 3">
    <name type="scientific">Cercospora beticola</name>
    <name type="common">Sugarbeet leaf spot fungus</name>
    <dbReference type="NCBI Taxonomy" id="122368"/>
    <lineage>
        <taxon>Eukaryota</taxon>
        <taxon>Fungi</taxon>
        <taxon>Dikarya</taxon>
        <taxon>Ascomycota</taxon>
        <taxon>Pezizomycotina</taxon>
        <taxon>Dothideomycetes</taxon>
        <taxon>Dothideomycetidae</taxon>
        <taxon>Mycosphaerellales</taxon>
        <taxon>Mycosphaerellaceae</taxon>
        <taxon>Cercospora</taxon>
    </lineage>
</organism>
<dbReference type="EMBL" id="CP134188">
    <property type="protein sequence ID" value="WPB04331.1"/>
    <property type="molecule type" value="Genomic_DNA"/>
</dbReference>
<keyword evidence="3" id="KW-1185">Reference proteome</keyword>